<protein>
    <recommendedName>
        <fullName evidence="1">Helix-turn-helix domain-containing protein</fullName>
    </recommendedName>
</protein>
<dbReference type="RefSeq" id="WP_126548213.1">
    <property type="nucleotide sequence ID" value="NZ_BIFS01000001.1"/>
</dbReference>
<accession>A0A402ABB4</accession>
<dbReference type="SUPFAM" id="SSF46955">
    <property type="entry name" value="Putative DNA-binding domain"/>
    <property type="match status" value="1"/>
</dbReference>
<reference evidence="3" key="1">
    <citation type="submission" date="2018-12" db="EMBL/GenBank/DDBJ databases">
        <title>Tengunoibacter tsumagoiensis gen. nov., sp. nov., Dictyobacter kobayashii sp. nov., D. alpinus sp. nov., and D. joshuensis sp. nov. and description of Dictyobacteraceae fam. nov. within the order Ktedonobacterales isolated from Tengu-no-mugimeshi.</title>
        <authorList>
            <person name="Wang C.M."/>
            <person name="Zheng Y."/>
            <person name="Sakai Y."/>
            <person name="Toyoda A."/>
            <person name="Minakuchi Y."/>
            <person name="Abe K."/>
            <person name="Yokota A."/>
            <person name="Yabe S."/>
        </authorList>
    </citation>
    <scope>NUCLEOTIDE SEQUENCE [LARGE SCALE GENOMIC DNA]</scope>
    <source>
        <strain evidence="3">Uno11</strain>
    </source>
</reference>
<dbReference type="Proteomes" id="UP000287188">
    <property type="component" value="Unassembled WGS sequence"/>
</dbReference>
<keyword evidence="3" id="KW-1185">Reference proteome</keyword>
<sequence>MTQKEPLFLNIYQAAAFLGVNPNTIKRWTREKKLAGKQVGTQGGWLFSKEALLQTVKDEHLPIKNPHTHNTNGDSKLKSTLDFLSGGGEMGELIRTKDWSKTSLGPAENWPQSLKTIVRIMLTSRQPIWIGWGPDLIMLYNDPYKSIVGGKHPTALGQPTSVVWQEIWDSIEPRLQRAMRDNEGTYDEGLLLIMERHGYQEETYYTFSYSPVPADDGGVGELFVPIQMIHNTLLRKDNSTYCIPLRRPRLKHAPLKMPAIYAQPVWNRIPMISHSLWFI</sequence>
<dbReference type="InterPro" id="IPR041657">
    <property type="entry name" value="HTH_17"/>
</dbReference>
<feature type="domain" description="Helix-turn-helix" evidence="1">
    <location>
        <begin position="9"/>
        <end position="54"/>
    </location>
</feature>
<dbReference type="OrthoDB" id="9813151at2"/>
<proteinExistence type="predicted"/>
<name>A0A402ABB4_9CHLR</name>
<evidence type="ECO:0000313" key="2">
    <source>
        <dbReference type="EMBL" id="GCE16291.1"/>
    </source>
</evidence>
<evidence type="ECO:0000259" key="1">
    <source>
        <dbReference type="Pfam" id="PF12728"/>
    </source>
</evidence>
<dbReference type="EMBL" id="BIFS01000001">
    <property type="protein sequence ID" value="GCE16291.1"/>
    <property type="molecule type" value="Genomic_DNA"/>
</dbReference>
<dbReference type="Gene3D" id="3.30.450.20">
    <property type="entry name" value="PAS domain"/>
    <property type="match status" value="1"/>
</dbReference>
<gene>
    <name evidence="2" type="ORF">KDK_00910</name>
</gene>
<comment type="caution">
    <text evidence="2">The sequence shown here is derived from an EMBL/GenBank/DDBJ whole genome shotgun (WGS) entry which is preliminary data.</text>
</comment>
<dbReference type="InterPro" id="IPR009061">
    <property type="entry name" value="DNA-bd_dom_put_sf"/>
</dbReference>
<evidence type="ECO:0000313" key="3">
    <source>
        <dbReference type="Proteomes" id="UP000287188"/>
    </source>
</evidence>
<dbReference type="AlphaFoldDB" id="A0A402ABB4"/>
<dbReference type="Pfam" id="PF12728">
    <property type="entry name" value="HTH_17"/>
    <property type="match status" value="1"/>
</dbReference>
<organism evidence="2 3">
    <name type="scientific">Dictyobacter kobayashii</name>
    <dbReference type="NCBI Taxonomy" id="2014872"/>
    <lineage>
        <taxon>Bacteria</taxon>
        <taxon>Bacillati</taxon>
        <taxon>Chloroflexota</taxon>
        <taxon>Ktedonobacteria</taxon>
        <taxon>Ktedonobacterales</taxon>
        <taxon>Dictyobacteraceae</taxon>
        <taxon>Dictyobacter</taxon>
    </lineage>
</organism>